<dbReference type="PROSITE" id="PS50994">
    <property type="entry name" value="INTEGRASE"/>
    <property type="match status" value="1"/>
</dbReference>
<evidence type="ECO:0000259" key="1">
    <source>
        <dbReference type="PROSITE" id="PS50994"/>
    </source>
</evidence>
<sequence>MLILDQSKENLSGKIKDYPSSKDIVLHYTTPFHHQSNGRVERYNRTLQDLIYKNKEDKFLYNKVKRTVEVYNMSFHTGLQMTPNEAMLDENRMRVKEIQFDNIIRFNKSNERKSNEHTFIKNDIVLVKEEVNLKKGSPKFRDRGKVTQCLDNNSYMIQINGKEYKRHASQLKLIVDEIILKPEGC</sequence>
<dbReference type="InterPro" id="IPR036397">
    <property type="entry name" value="RNaseH_sf"/>
</dbReference>
<dbReference type="OrthoDB" id="5151897at2759"/>
<name>A0A9P6KWR7_9MICR</name>
<evidence type="ECO:0000313" key="2">
    <source>
        <dbReference type="EMBL" id="KAF9750347.1"/>
    </source>
</evidence>
<dbReference type="InterPro" id="IPR012337">
    <property type="entry name" value="RNaseH-like_sf"/>
</dbReference>
<dbReference type="GO" id="GO:0005634">
    <property type="term" value="C:nucleus"/>
    <property type="evidence" value="ECO:0007669"/>
    <property type="project" value="UniProtKB-ARBA"/>
</dbReference>
<dbReference type="GO" id="GO:0003676">
    <property type="term" value="F:nucleic acid binding"/>
    <property type="evidence" value="ECO:0007669"/>
    <property type="project" value="InterPro"/>
</dbReference>
<proteinExistence type="predicted"/>
<protein>
    <recommendedName>
        <fullName evidence="1">Integrase catalytic domain-containing protein</fullName>
    </recommendedName>
</protein>
<feature type="domain" description="Integrase catalytic" evidence="1">
    <location>
        <begin position="1"/>
        <end position="91"/>
    </location>
</feature>
<dbReference type="SUPFAM" id="SSF53098">
    <property type="entry name" value="Ribonuclease H-like"/>
    <property type="match status" value="1"/>
</dbReference>
<dbReference type="GO" id="GO:0015074">
    <property type="term" value="P:DNA integration"/>
    <property type="evidence" value="ECO:0007669"/>
    <property type="project" value="InterPro"/>
</dbReference>
<dbReference type="Proteomes" id="UP000740883">
    <property type="component" value="Unassembled WGS sequence"/>
</dbReference>
<accession>A0A9P6KWR7</accession>
<dbReference type="Gene3D" id="3.30.420.10">
    <property type="entry name" value="Ribonuclease H-like superfamily/Ribonuclease H"/>
    <property type="match status" value="1"/>
</dbReference>
<comment type="caution">
    <text evidence="2">The sequence shown here is derived from an EMBL/GenBank/DDBJ whole genome shotgun (WGS) entry which is preliminary data.</text>
</comment>
<dbReference type="EMBL" id="SBJO01001138">
    <property type="protein sequence ID" value="KAF9750347.1"/>
    <property type="molecule type" value="Genomic_DNA"/>
</dbReference>
<evidence type="ECO:0000313" key="3">
    <source>
        <dbReference type="Proteomes" id="UP000740883"/>
    </source>
</evidence>
<gene>
    <name evidence="2" type="ORF">NGRA_3447</name>
</gene>
<reference evidence="2 3" key="1">
    <citation type="journal article" date="2020" name="Genome Biol. Evol.">
        <title>Comparative genomics of strictly vertically transmitted, feminizing microsporidia endosymbionts of amphipod crustaceans.</title>
        <authorList>
            <person name="Cormier A."/>
            <person name="Chebbi M.A."/>
            <person name="Giraud I."/>
            <person name="Wattier R."/>
            <person name="Teixeira M."/>
            <person name="Gilbert C."/>
            <person name="Rigaud T."/>
            <person name="Cordaux R."/>
        </authorList>
    </citation>
    <scope>NUCLEOTIDE SEQUENCE [LARGE SCALE GENOMIC DNA]</scope>
    <source>
        <strain evidence="2 3">Ou3-Ou53</strain>
    </source>
</reference>
<organism evidence="2 3">
    <name type="scientific">Nosema granulosis</name>
    <dbReference type="NCBI Taxonomy" id="83296"/>
    <lineage>
        <taxon>Eukaryota</taxon>
        <taxon>Fungi</taxon>
        <taxon>Fungi incertae sedis</taxon>
        <taxon>Microsporidia</taxon>
        <taxon>Nosematidae</taxon>
        <taxon>Nosema</taxon>
    </lineage>
</organism>
<dbReference type="AlphaFoldDB" id="A0A9P6KWR7"/>
<dbReference type="InterPro" id="IPR001584">
    <property type="entry name" value="Integrase_cat-core"/>
</dbReference>
<keyword evidence="3" id="KW-1185">Reference proteome</keyword>